<evidence type="ECO:0000313" key="2">
    <source>
        <dbReference type="Proteomes" id="UP001322277"/>
    </source>
</evidence>
<proteinExistence type="predicted"/>
<reference evidence="2" key="1">
    <citation type="journal article" date="2023" name="bioRxiv">
        <title>Complete genome of the Medicago anthracnose fungus, Colletotrichum destructivum, reveals a mini-chromosome-like region within a core chromosome.</title>
        <authorList>
            <person name="Lapalu N."/>
            <person name="Simon A."/>
            <person name="Lu A."/>
            <person name="Plaumann P.-L."/>
            <person name="Amselem J."/>
            <person name="Pigne S."/>
            <person name="Auger A."/>
            <person name="Koch C."/>
            <person name="Dallery J.-F."/>
            <person name="O'Connell R.J."/>
        </authorList>
    </citation>
    <scope>NUCLEOTIDE SEQUENCE [LARGE SCALE GENOMIC DNA]</scope>
    <source>
        <strain evidence="2">CBS 520.97</strain>
    </source>
</reference>
<keyword evidence="2" id="KW-1185">Reference proteome</keyword>
<dbReference type="GeneID" id="87951917"/>
<dbReference type="EMBL" id="CP137315">
    <property type="protein sequence ID" value="WQF90403.1"/>
    <property type="molecule type" value="Genomic_DNA"/>
</dbReference>
<sequence length="198" mass="20931">MCGANALDLITPSLPGMRARPRQSRLWDLSNLADAATSKIFTFDEVGQCSWTIGTGYSDPLIINQTSYYAAYNRTYVVVTVFGHGADVSNAAEPVAAKLACLRPTWSALPTPTTTRSKAASTSVASKTTAAVSAVTTSPQSTSSSSAVAAPASVFRWHRYVSFFLSLSLSHIILFALLSCPSFACSHGYCPDGACQVC</sequence>
<dbReference type="RefSeq" id="XP_062787624.1">
    <property type="nucleotide sequence ID" value="XM_062931573.1"/>
</dbReference>
<dbReference type="Proteomes" id="UP001322277">
    <property type="component" value="Chromosome 11"/>
</dbReference>
<protein>
    <submittedName>
        <fullName evidence="1">Uncharacterized protein</fullName>
    </submittedName>
</protein>
<dbReference type="AlphaFoldDB" id="A0AAX4J494"/>
<accession>A0AAX4J494</accession>
<organism evidence="1 2">
    <name type="scientific">Colletotrichum destructivum</name>
    <dbReference type="NCBI Taxonomy" id="34406"/>
    <lineage>
        <taxon>Eukaryota</taxon>
        <taxon>Fungi</taxon>
        <taxon>Dikarya</taxon>
        <taxon>Ascomycota</taxon>
        <taxon>Pezizomycotina</taxon>
        <taxon>Sordariomycetes</taxon>
        <taxon>Hypocreomycetidae</taxon>
        <taxon>Glomerellales</taxon>
        <taxon>Glomerellaceae</taxon>
        <taxon>Colletotrichum</taxon>
        <taxon>Colletotrichum destructivum species complex</taxon>
    </lineage>
</organism>
<dbReference type="KEGG" id="cdet:87951917"/>
<name>A0AAX4J494_9PEZI</name>
<gene>
    <name evidence="1" type="ORF">CDEST_15417</name>
</gene>
<evidence type="ECO:0000313" key="1">
    <source>
        <dbReference type="EMBL" id="WQF90403.1"/>
    </source>
</evidence>